<proteinExistence type="predicted"/>
<evidence type="ECO:0000313" key="2">
    <source>
        <dbReference type="Proteomes" id="UP000053800"/>
    </source>
</evidence>
<sequence length="57" mass="6837">MVMLSTTRRYGNKFLQNIRRSLPDHPHCELGIWIVKTMRLYRGHSSYQKDHHTILTV</sequence>
<organism evidence="1 2">
    <name type="scientific">Cryptococcus bacillisporus CA1873</name>
    <dbReference type="NCBI Taxonomy" id="1296111"/>
    <lineage>
        <taxon>Eukaryota</taxon>
        <taxon>Fungi</taxon>
        <taxon>Dikarya</taxon>
        <taxon>Basidiomycota</taxon>
        <taxon>Agaricomycotina</taxon>
        <taxon>Tremellomycetes</taxon>
        <taxon>Tremellales</taxon>
        <taxon>Cryptococcaceae</taxon>
        <taxon>Cryptococcus</taxon>
        <taxon>Cryptococcus gattii species complex</taxon>
    </lineage>
</organism>
<gene>
    <name evidence="1" type="ORF">I314_02525</name>
</gene>
<dbReference type="EMBL" id="KN848893">
    <property type="protein sequence ID" value="KIR67307.1"/>
    <property type="molecule type" value="Genomic_DNA"/>
</dbReference>
<keyword evidence="2" id="KW-1185">Reference proteome</keyword>
<name>A0ABR5BDQ0_CRYGA</name>
<evidence type="ECO:0000313" key="1">
    <source>
        <dbReference type="EMBL" id="KIR67307.1"/>
    </source>
</evidence>
<reference evidence="1 2" key="1">
    <citation type="submission" date="2015-01" db="EMBL/GenBank/DDBJ databases">
        <title>The Genome Sequence of Cryptococcus gattii CA1873.</title>
        <authorList>
            <consortium name="The Broad Institute Genomics Platform"/>
            <person name="Cuomo C."/>
            <person name="Litvintseva A."/>
            <person name="Chen Y."/>
            <person name="Heitman J."/>
            <person name="Sun S."/>
            <person name="Springer D."/>
            <person name="Dromer F."/>
            <person name="Young S."/>
            <person name="Zeng Q."/>
            <person name="Gargeya S."/>
            <person name="Abouelleil A."/>
            <person name="Alvarado L."/>
            <person name="Chapman S.B."/>
            <person name="Gainer-Dewar J."/>
            <person name="Goldberg J."/>
            <person name="Griggs A."/>
            <person name="Gujja S."/>
            <person name="Hansen M."/>
            <person name="Howarth C."/>
            <person name="Imamovic A."/>
            <person name="Larimer J."/>
            <person name="Murphy C."/>
            <person name="Naylor J."/>
            <person name="Pearson M."/>
            <person name="Priest M."/>
            <person name="Roberts A."/>
            <person name="Saif S."/>
            <person name="Shea T."/>
            <person name="Sykes S."/>
            <person name="Wortman J."/>
            <person name="Nusbaum C."/>
            <person name="Birren B."/>
        </authorList>
    </citation>
    <scope>NUCLEOTIDE SEQUENCE [LARGE SCALE GENOMIC DNA]</scope>
    <source>
        <strain evidence="1 2">CA1873</strain>
    </source>
</reference>
<protein>
    <submittedName>
        <fullName evidence="1">Uncharacterized protein</fullName>
    </submittedName>
</protein>
<dbReference type="Proteomes" id="UP000053800">
    <property type="component" value="Unassembled WGS sequence"/>
</dbReference>
<accession>A0ABR5BDQ0</accession>